<evidence type="ECO:0000313" key="5">
    <source>
        <dbReference type="Proteomes" id="UP000015100"/>
    </source>
</evidence>
<evidence type="ECO:0000256" key="2">
    <source>
        <dbReference type="SAM" id="MobiDB-lite"/>
    </source>
</evidence>
<dbReference type="STRING" id="1284197.S8AQ03"/>
<dbReference type="GO" id="GO:0008270">
    <property type="term" value="F:zinc ion binding"/>
    <property type="evidence" value="ECO:0007669"/>
    <property type="project" value="InterPro"/>
</dbReference>
<dbReference type="CDD" id="cd00067">
    <property type="entry name" value="GAL4"/>
    <property type="match status" value="1"/>
</dbReference>
<dbReference type="Gene3D" id="4.10.240.10">
    <property type="entry name" value="Zn(2)-C6 fungal-type DNA-binding domain"/>
    <property type="match status" value="1"/>
</dbReference>
<feature type="compositionally biased region" description="Polar residues" evidence="2">
    <location>
        <begin position="490"/>
        <end position="508"/>
    </location>
</feature>
<reference evidence="5" key="2">
    <citation type="submission" date="2013-04" db="EMBL/GenBank/DDBJ databases">
        <title>Genomic mechanisms accounting for the adaptation to parasitism in nematode-trapping fungi.</title>
        <authorList>
            <person name="Ahren D.G."/>
        </authorList>
    </citation>
    <scope>NUCLEOTIDE SEQUENCE [LARGE SCALE GENOMIC DNA]</scope>
    <source>
        <strain evidence="5">CBS 200.50</strain>
    </source>
</reference>
<dbReference type="InterPro" id="IPR001138">
    <property type="entry name" value="Zn2Cys6_DnaBD"/>
</dbReference>
<protein>
    <recommendedName>
        <fullName evidence="3">Zn(2)-C6 fungal-type domain-containing protein</fullName>
    </recommendedName>
</protein>
<dbReference type="GO" id="GO:0000981">
    <property type="term" value="F:DNA-binding transcription factor activity, RNA polymerase II-specific"/>
    <property type="evidence" value="ECO:0007669"/>
    <property type="project" value="InterPro"/>
</dbReference>
<sequence length="540" mass="57331">MFPHGDRHPYPSGYSNSSSSSLRAGLAIQLPFYRVPKSQSRDDVGRHDSLGGPGGPRKRVNVACGRCRKRKIRCSGDPGNGSCCQNCKAAGVAPGLCQFLRVQCQEMQFNEHQPQDLQQLYERYDPTCMDSVASTYAGAGCISAPPVMSNGSHFETQLAGAVMPAPHSLQASRSLPTIGRRASPSRQQTTSHAPEEAGIALLASSAAAIASNDSFSKLPTADMNSVPSCGPPTYGLSQHWTNHAVEDIILRTVAESTPLRPTSSEVDNQEAHREYSVSDDMGDHSTLYFDGFIPQAATPPNVVAFLPTSSVREDPYGYAQLGGIQDGVNNIALTIGSKGQAPQPPPPPVSSQNSTGESSANVHNAILYPVSRPGNGSSHYTPFTRLGPQTSPTDAYTMTHAPASRKKPGFFIPPSLFATIDDKGIAQPATVANKNLAYSSSPLPSTFALTSFKKNTQKASVPASPEDSPMRRTSTVYQIDKSIPDDTRPGSRQITGPTVVAHTNTRPSSAGCGSGLASPRFGFDHMPHELARISTVAGSR</sequence>
<dbReference type="EMBL" id="AQGS01000087">
    <property type="protein sequence ID" value="EPS43176.1"/>
    <property type="molecule type" value="Genomic_DNA"/>
</dbReference>
<dbReference type="InterPro" id="IPR036864">
    <property type="entry name" value="Zn2-C6_fun-type_DNA-bd_sf"/>
</dbReference>
<dbReference type="OrthoDB" id="5394557at2759"/>
<feature type="compositionally biased region" description="Basic and acidic residues" evidence="2">
    <location>
        <begin position="39"/>
        <end position="49"/>
    </location>
</feature>
<accession>S8AQ03</accession>
<dbReference type="Proteomes" id="UP000015100">
    <property type="component" value="Unassembled WGS sequence"/>
</dbReference>
<feature type="compositionally biased region" description="Polar residues" evidence="2">
    <location>
        <begin position="374"/>
        <end position="396"/>
    </location>
</feature>
<dbReference type="PROSITE" id="PS50048">
    <property type="entry name" value="ZN2_CY6_FUNGAL_2"/>
    <property type="match status" value="1"/>
</dbReference>
<feature type="region of interest" description="Disordered" evidence="2">
    <location>
        <begin position="481"/>
        <end position="513"/>
    </location>
</feature>
<dbReference type="AlphaFoldDB" id="S8AQ03"/>
<name>S8AQ03_DACHA</name>
<dbReference type="SUPFAM" id="SSF57701">
    <property type="entry name" value="Zn2/Cys6 DNA-binding domain"/>
    <property type="match status" value="1"/>
</dbReference>
<keyword evidence="5" id="KW-1185">Reference proteome</keyword>
<dbReference type="HOGENOM" id="CLU_527822_0_0_1"/>
<feature type="domain" description="Zn(2)-C6 fungal-type" evidence="3">
    <location>
        <begin position="63"/>
        <end position="99"/>
    </location>
</feature>
<gene>
    <name evidence="4" type="ORF">H072_2837</name>
</gene>
<evidence type="ECO:0000256" key="1">
    <source>
        <dbReference type="ARBA" id="ARBA00023242"/>
    </source>
</evidence>
<comment type="caution">
    <text evidence="4">The sequence shown here is derived from an EMBL/GenBank/DDBJ whole genome shotgun (WGS) entry which is preliminary data.</text>
</comment>
<organism evidence="4 5">
    <name type="scientific">Dactylellina haptotyla (strain CBS 200.50)</name>
    <name type="common">Nematode-trapping fungus</name>
    <name type="synonym">Monacrosporium haptotylum</name>
    <dbReference type="NCBI Taxonomy" id="1284197"/>
    <lineage>
        <taxon>Eukaryota</taxon>
        <taxon>Fungi</taxon>
        <taxon>Dikarya</taxon>
        <taxon>Ascomycota</taxon>
        <taxon>Pezizomycotina</taxon>
        <taxon>Orbiliomycetes</taxon>
        <taxon>Orbiliales</taxon>
        <taxon>Orbiliaceae</taxon>
        <taxon>Dactylellina</taxon>
    </lineage>
</organism>
<feature type="region of interest" description="Disordered" evidence="2">
    <location>
        <begin position="371"/>
        <end position="405"/>
    </location>
</feature>
<feature type="region of interest" description="Disordered" evidence="2">
    <location>
        <begin position="335"/>
        <end position="358"/>
    </location>
</feature>
<feature type="region of interest" description="Disordered" evidence="2">
    <location>
        <begin position="37"/>
        <end position="58"/>
    </location>
</feature>
<evidence type="ECO:0000259" key="3">
    <source>
        <dbReference type="PROSITE" id="PS50048"/>
    </source>
</evidence>
<dbReference type="eggNOG" id="ENOG502S7RA">
    <property type="taxonomic scope" value="Eukaryota"/>
</dbReference>
<keyword evidence="1" id="KW-0539">Nucleus</keyword>
<evidence type="ECO:0000313" key="4">
    <source>
        <dbReference type="EMBL" id="EPS43176.1"/>
    </source>
</evidence>
<proteinExistence type="predicted"/>
<reference evidence="4 5" key="1">
    <citation type="journal article" date="2013" name="PLoS Genet.">
        <title>Genomic mechanisms accounting for the adaptation to parasitism in nematode-trapping fungi.</title>
        <authorList>
            <person name="Meerupati T."/>
            <person name="Andersson K.M."/>
            <person name="Friman E."/>
            <person name="Kumar D."/>
            <person name="Tunlid A."/>
            <person name="Ahren D."/>
        </authorList>
    </citation>
    <scope>NUCLEOTIDE SEQUENCE [LARGE SCALE GENOMIC DNA]</scope>
    <source>
        <strain evidence="4 5">CBS 200.50</strain>
    </source>
</reference>